<dbReference type="Proteomes" id="UP000663828">
    <property type="component" value="Unassembled WGS sequence"/>
</dbReference>
<sequence>MGRCSYFVYLLFLIYSLVSLCRCQTSVYITEPKITSIVPVNSTALTINWQFADSSIDQSSLIRIYITILEYYTKYNTTTYSANFTSTASNKTVTSWTQNFPLVNAFYVVCFSTNSTITNVTYFVATTNCQLAQTCSRQNSSNCPNASAVNIQATSIASNSFLITVNWYNILPITRNSTLVQISSLNSNATYVSLVTNDTYSIESYQFSNLQARTTYVVTTTVNYLLANQLKTETYSSSVTTSRSAKLFSTSDILLFGACILSIFLIKCH</sequence>
<proteinExistence type="predicted"/>
<evidence type="ECO:0000256" key="1">
    <source>
        <dbReference type="SAM" id="SignalP"/>
    </source>
</evidence>
<keyword evidence="1" id="KW-0732">Signal</keyword>
<gene>
    <name evidence="2" type="ORF">XAT740_LOCUS36919</name>
</gene>
<protein>
    <recommendedName>
        <fullName evidence="4">Fibronectin type-III domain-containing protein</fullName>
    </recommendedName>
</protein>
<reference evidence="2" key="1">
    <citation type="submission" date="2021-02" db="EMBL/GenBank/DDBJ databases">
        <authorList>
            <person name="Nowell W R."/>
        </authorList>
    </citation>
    <scope>NUCLEOTIDE SEQUENCE</scope>
</reference>
<feature type="signal peptide" evidence="1">
    <location>
        <begin position="1"/>
        <end position="23"/>
    </location>
</feature>
<evidence type="ECO:0000313" key="3">
    <source>
        <dbReference type="Proteomes" id="UP000663828"/>
    </source>
</evidence>
<evidence type="ECO:0008006" key="4">
    <source>
        <dbReference type="Google" id="ProtNLM"/>
    </source>
</evidence>
<evidence type="ECO:0000313" key="2">
    <source>
        <dbReference type="EMBL" id="CAF1451716.1"/>
    </source>
</evidence>
<feature type="chain" id="PRO_5032701966" description="Fibronectin type-III domain-containing protein" evidence="1">
    <location>
        <begin position="24"/>
        <end position="269"/>
    </location>
</feature>
<comment type="caution">
    <text evidence="2">The sequence shown here is derived from an EMBL/GenBank/DDBJ whole genome shotgun (WGS) entry which is preliminary data.</text>
</comment>
<organism evidence="2 3">
    <name type="scientific">Adineta ricciae</name>
    <name type="common">Rotifer</name>
    <dbReference type="NCBI Taxonomy" id="249248"/>
    <lineage>
        <taxon>Eukaryota</taxon>
        <taxon>Metazoa</taxon>
        <taxon>Spiralia</taxon>
        <taxon>Gnathifera</taxon>
        <taxon>Rotifera</taxon>
        <taxon>Eurotatoria</taxon>
        <taxon>Bdelloidea</taxon>
        <taxon>Adinetida</taxon>
        <taxon>Adinetidae</taxon>
        <taxon>Adineta</taxon>
    </lineage>
</organism>
<dbReference type="EMBL" id="CAJNOR010003832">
    <property type="protein sequence ID" value="CAF1451716.1"/>
    <property type="molecule type" value="Genomic_DNA"/>
</dbReference>
<dbReference type="AlphaFoldDB" id="A0A815PPV5"/>
<name>A0A815PPV5_ADIRI</name>
<keyword evidence="3" id="KW-1185">Reference proteome</keyword>
<accession>A0A815PPV5</accession>